<protein>
    <submittedName>
        <fullName evidence="2">Branched-chain amino acid transport protein</fullName>
    </submittedName>
</protein>
<dbReference type="InterPro" id="IPR008407">
    <property type="entry name" value="Brnchd-chn_aa_trnsp_AzlD"/>
</dbReference>
<evidence type="ECO:0000313" key="2">
    <source>
        <dbReference type="EMBL" id="SFS76619.1"/>
    </source>
</evidence>
<name>A0A1I6SI71_9RHOB</name>
<organism evidence="2 3">
    <name type="scientific">Alloyangia pacifica</name>
    <dbReference type="NCBI Taxonomy" id="311180"/>
    <lineage>
        <taxon>Bacteria</taxon>
        <taxon>Pseudomonadati</taxon>
        <taxon>Pseudomonadota</taxon>
        <taxon>Alphaproteobacteria</taxon>
        <taxon>Rhodobacterales</taxon>
        <taxon>Roseobacteraceae</taxon>
        <taxon>Alloyangia</taxon>
    </lineage>
</organism>
<keyword evidence="3" id="KW-1185">Reference proteome</keyword>
<feature type="transmembrane region" description="Helical" evidence="1">
    <location>
        <begin position="6"/>
        <end position="29"/>
    </location>
</feature>
<sequence length="106" mass="11544">MIDDATFWTLTVLLGIGTFLIRFSFLGFFGRKQLPAWFILHLKYVGVGVLPAMVTPLVLWPQATGGETEPARIIAALVTFLVALRLSVTGALVAGMGTLYLMQALF</sequence>
<dbReference type="Proteomes" id="UP000199392">
    <property type="component" value="Unassembled WGS sequence"/>
</dbReference>
<dbReference type="AlphaFoldDB" id="A0A1I6SI71"/>
<evidence type="ECO:0000256" key="1">
    <source>
        <dbReference type="SAM" id="Phobius"/>
    </source>
</evidence>
<proteinExistence type="predicted"/>
<dbReference type="EMBL" id="FOZW01000004">
    <property type="protein sequence ID" value="SFS76619.1"/>
    <property type="molecule type" value="Genomic_DNA"/>
</dbReference>
<keyword evidence="1" id="KW-0812">Transmembrane</keyword>
<keyword evidence="1" id="KW-1133">Transmembrane helix</keyword>
<feature type="transmembrane region" description="Helical" evidence="1">
    <location>
        <begin position="73"/>
        <end position="101"/>
    </location>
</feature>
<dbReference type="Pfam" id="PF05437">
    <property type="entry name" value="AzlD"/>
    <property type="match status" value="1"/>
</dbReference>
<reference evidence="3" key="1">
    <citation type="submission" date="2016-10" db="EMBL/GenBank/DDBJ databases">
        <authorList>
            <person name="Varghese N."/>
            <person name="Submissions S."/>
        </authorList>
    </citation>
    <scope>NUCLEOTIDE SEQUENCE [LARGE SCALE GENOMIC DNA]</scope>
    <source>
        <strain evidence="3">DSM 26894</strain>
    </source>
</reference>
<keyword evidence="1" id="KW-0472">Membrane</keyword>
<dbReference type="RefSeq" id="WP_092424022.1">
    <property type="nucleotide sequence ID" value="NZ_FNCL01000004.1"/>
</dbReference>
<gene>
    <name evidence="2" type="ORF">SAMN04488050_104402</name>
</gene>
<dbReference type="STRING" id="311180.SAMN04488050_104402"/>
<dbReference type="OrthoDB" id="6119856at2"/>
<evidence type="ECO:0000313" key="3">
    <source>
        <dbReference type="Proteomes" id="UP000199392"/>
    </source>
</evidence>
<accession>A0A1I6SI71</accession>
<feature type="transmembrane region" description="Helical" evidence="1">
    <location>
        <begin position="41"/>
        <end position="61"/>
    </location>
</feature>